<dbReference type="GO" id="GO:0016491">
    <property type="term" value="F:oxidoreductase activity"/>
    <property type="evidence" value="ECO:0007669"/>
    <property type="project" value="UniProtKB-KW"/>
</dbReference>
<dbReference type="Gene3D" id="3.40.50.720">
    <property type="entry name" value="NAD(P)-binding Rossmann-like Domain"/>
    <property type="match status" value="1"/>
</dbReference>
<accession>A0A6B2LBF8</accession>
<dbReference type="PANTHER" id="PTHR43157">
    <property type="entry name" value="PHOSPHATIDYLINOSITOL-GLYCAN BIOSYNTHESIS CLASS F PROTEIN-RELATED"/>
    <property type="match status" value="1"/>
</dbReference>
<dbReference type="InterPro" id="IPR036291">
    <property type="entry name" value="NAD(P)-bd_dom_sf"/>
</dbReference>
<organism evidence="2">
    <name type="scientific">Arcella intermedia</name>
    <dbReference type="NCBI Taxonomy" id="1963864"/>
    <lineage>
        <taxon>Eukaryota</taxon>
        <taxon>Amoebozoa</taxon>
        <taxon>Tubulinea</taxon>
        <taxon>Elardia</taxon>
        <taxon>Arcellinida</taxon>
        <taxon>Sphaerothecina</taxon>
        <taxon>Arcellidae</taxon>
        <taxon>Arcella</taxon>
    </lineage>
</organism>
<dbReference type="InterPro" id="IPR002347">
    <property type="entry name" value="SDR_fam"/>
</dbReference>
<dbReference type="SUPFAM" id="SSF51735">
    <property type="entry name" value="NAD(P)-binding Rossmann-fold domains"/>
    <property type="match status" value="1"/>
</dbReference>
<reference evidence="2" key="1">
    <citation type="journal article" date="2020" name="J. Eukaryot. Microbiol.">
        <title>De novo Sequencing, Assembly and Annotation of the Transcriptome for the Free-Living Testate Amoeba Arcella intermedia.</title>
        <authorList>
            <person name="Ribeiro G.M."/>
            <person name="Porfirio-Sousa A.L."/>
            <person name="Maurer-Alcala X.X."/>
            <person name="Katz L.A."/>
            <person name="Lahr D.J.G."/>
        </authorList>
    </citation>
    <scope>NUCLEOTIDE SEQUENCE</scope>
</reference>
<dbReference type="PANTHER" id="PTHR43157:SF31">
    <property type="entry name" value="PHOSPHATIDYLINOSITOL-GLYCAN BIOSYNTHESIS CLASS F PROTEIN"/>
    <property type="match status" value="1"/>
</dbReference>
<sequence length="278" mass="31068">MATYGAHVIMACRDPKRADAAIQDLTLKVPNGSFEFLRLDLSDWDSIVAFHKELKEKHEKVHILVNNAAVVMDKYEKGKQGRELMMSVNYLGTVLLTQLMMDVLGNAASDVNPRVVFVASNAHTLADKLDVKSLDEPEEEPKKGWSISESMAKYGRTKQCLLLYLLHLNKQLRADNSKILVYGADPGWVSTELGRAADDKFYSGIIKTLEFFTAKPPEDGCISSVYAATSPDLESVNYSGQYLEGVRKAANWHKDCKDEALAAQLSEWTTNVLKPYFQ</sequence>
<evidence type="ECO:0000256" key="1">
    <source>
        <dbReference type="ARBA" id="ARBA00023002"/>
    </source>
</evidence>
<dbReference type="EMBL" id="GIBP01005433">
    <property type="protein sequence ID" value="NDV34402.1"/>
    <property type="molecule type" value="Transcribed_RNA"/>
</dbReference>
<name>A0A6B2LBF8_9EUKA</name>
<dbReference type="Pfam" id="PF00106">
    <property type="entry name" value="adh_short"/>
    <property type="match status" value="1"/>
</dbReference>
<evidence type="ECO:0000313" key="2">
    <source>
        <dbReference type="EMBL" id="NDV34402.1"/>
    </source>
</evidence>
<keyword evidence="1" id="KW-0560">Oxidoreductase</keyword>
<proteinExistence type="predicted"/>
<dbReference type="AlphaFoldDB" id="A0A6B2LBF8"/>
<protein>
    <submittedName>
        <fullName evidence="2">Uncharacterized protein</fullName>
    </submittedName>
</protein>